<feature type="compositionally biased region" description="Basic residues" evidence="1">
    <location>
        <begin position="343"/>
        <end position="353"/>
    </location>
</feature>
<comment type="caution">
    <text evidence="2">The sequence shown here is derived from an EMBL/GenBank/DDBJ whole genome shotgun (WGS) entry which is preliminary data.</text>
</comment>
<feature type="compositionally biased region" description="Acidic residues" evidence="1">
    <location>
        <begin position="357"/>
        <end position="366"/>
    </location>
</feature>
<feature type="compositionally biased region" description="Acidic residues" evidence="1">
    <location>
        <begin position="373"/>
        <end position="395"/>
    </location>
</feature>
<feature type="non-terminal residue" evidence="2">
    <location>
        <position position="1"/>
    </location>
</feature>
<keyword evidence="3" id="KW-1185">Reference proteome</keyword>
<dbReference type="eggNOG" id="ENOG502QVMJ">
    <property type="taxonomic scope" value="Eukaryota"/>
</dbReference>
<feature type="compositionally biased region" description="Polar residues" evidence="1">
    <location>
        <begin position="277"/>
        <end position="291"/>
    </location>
</feature>
<feature type="compositionally biased region" description="Basic residues" evidence="1">
    <location>
        <begin position="399"/>
        <end position="409"/>
    </location>
</feature>
<dbReference type="AlphaFoldDB" id="K0SYK3"/>
<protein>
    <submittedName>
        <fullName evidence="2">Uncharacterized protein</fullName>
    </submittedName>
</protein>
<dbReference type="Proteomes" id="UP000266841">
    <property type="component" value="Unassembled WGS sequence"/>
</dbReference>
<dbReference type="InterPro" id="IPR029063">
    <property type="entry name" value="SAM-dependent_MTases_sf"/>
</dbReference>
<feature type="compositionally biased region" description="Basic and acidic residues" evidence="1">
    <location>
        <begin position="267"/>
        <end position="276"/>
    </location>
</feature>
<accession>K0SYK3</accession>
<dbReference type="EMBL" id="AGNL01008474">
    <property type="protein sequence ID" value="EJK70480.1"/>
    <property type="molecule type" value="Genomic_DNA"/>
</dbReference>
<dbReference type="OrthoDB" id="43293at2759"/>
<feature type="compositionally biased region" description="Low complexity" evidence="1">
    <location>
        <begin position="410"/>
        <end position="426"/>
    </location>
</feature>
<feature type="compositionally biased region" description="Acidic residues" evidence="1">
    <location>
        <begin position="313"/>
        <end position="322"/>
    </location>
</feature>
<gene>
    <name evidence="2" type="ORF">THAOC_08158</name>
</gene>
<evidence type="ECO:0000313" key="2">
    <source>
        <dbReference type="EMBL" id="EJK70480.1"/>
    </source>
</evidence>
<feature type="region of interest" description="Disordered" evidence="1">
    <location>
        <begin position="80"/>
        <end position="125"/>
    </location>
</feature>
<dbReference type="Gene3D" id="3.40.50.150">
    <property type="entry name" value="Vaccinia Virus protein VP39"/>
    <property type="match status" value="1"/>
</dbReference>
<feature type="compositionally biased region" description="Basic and acidic residues" evidence="1">
    <location>
        <begin position="246"/>
        <end position="258"/>
    </location>
</feature>
<feature type="region of interest" description="Disordered" evidence="1">
    <location>
        <begin position="204"/>
        <end position="441"/>
    </location>
</feature>
<evidence type="ECO:0000313" key="3">
    <source>
        <dbReference type="Proteomes" id="UP000266841"/>
    </source>
</evidence>
<organism evidence="2 3">
    <name type="scientific">Thalassiosira oceanica</name>
    <name type="common">Marine diatom</name>
    <dbReference type="NCBI Taxonomy" id="159749"/>
    <lineage>
        <taxon>Eukaryota</taxon>
        <taxon>Sar</taxon>
        <taxon>Stramenopiles</taxon>
        <taxon>Ochrophyta</taxon>
        <taxon>Bacillariophyta</taxon>
        <taxon>Coscinodiscophyceae</taxon>
        <taxon>Thalassiosirophycidae</taxon>
        <taxon>Thalassiosirales</taxon>
        <taxon>Thalassiosiraceae</taxon>
        <taxon>Thalassiosira</taxon>
    </lineage>
</organism>
<evidence type="ECO:0000256" key="1">
    <source>
        <dbReference type="SAM" id="MobiDB-lite"/>
    </source>
</evidence>
<reference evidence="2 3" key="1">
    <citation type="journal article" date="2012" name="Genome Biol.">
        <title>Genome and low-iron response of an oceanic diatom adapted to chronic iron limitation.</title>
        <authorList>
            <person name="Lommer M."/>
            <person name="Specht M."/>
            <person name="Roy A.S."/>
            <person name="Kraemer L."/>
            <person name="Andreson R."/>
            <person name="Gutowska M.A."/>
            <person name="Wolf J."/>
            <person name="Bergner S.V."/>
            <person name="Schilhabel M.B."/>
            <person name="Klostermeier U.C."/>
            <person name="Beiko R.G."/>
            <person name="Rosenstiel P."/>
            <person name="Hippler M."/>
            <person name="Laroche J."/>
        </authorList>
    </citation>
    <scope>NUCLEOTIDE SEQUENCE [LARGE SCALE GENOMIC DNA]</scope>
    <source>
        <strain evidence="2 3">CCMP1005</strain>
    </source>
</reference>
<sequence>AIFWKSTDGSPREVGATGKVVSGVGARVPMIHEEGAPVWVRVGRTDHHAHIVSAVVKGGESGSEPASYEVRWSSNGTVQEVESSDVIPDEGGRSRTRRRPAARQMKCALGSGGRKKAGPRGAGPREEYAIGQEIKKATERSGEVSPARQASFTASNTRVRVMLSHFLVLHYHQSTHFLLLKDDDEEDIHRDDIGEFVELAVKSDGSPAAKKAKKVAKMSVPAHDELGDESDGETTEKPKARPARKRSGEDRADPETPRNGRANKQTRKSETADETRTTSAPQMASPSSTSRYGRARKPVQYENMRSEWSSDATSDDDDDDDFTSGNTGKTRARGKPKASSGAAKKKSAGRKRPPPPTDEESSEESEASSVDSESSEDLSEDFVEEEEESDDDEEDFVPKKKSARGRKPSATKASKSGGKSNAGKVGMAESFKPTNHPPFHDKSLKQIHEEKEFLDPCGVEGTDNIIDRLVGNQVDRIGALLSRALRNPKCLGSKDNPLKLGTACSGTDAPALGLAMSQEQMALRQMKDEEDGDPLLRVEHNFSCEVDPFKQAYLARNFDSILYPDIGKLCDNPPRDVYGRPTKLPDFNLFVAGTSCKNFSGLRTKFKLDIEAKGCSGETFLAAVELLLKETPEFAIFENVIGAPWEKMKEYITGRIKLDNCSSAKQIGEVKAAEKKMDLSFVLEDGKIIVDHVPGVFGVRCGSVVGGFMKGSSTKVQKVSFPTAAKCKKSKKCSLTELMAHNKIVKANDTLVFKTGVTYCAHFMKVDTKDFGLPQTRQRTYMFVWQPDGGNINDDLGQYWEAIVTSLKAPVRHSLESFILQDNHDIIRVFREALAGPAGRTSKRAAFLEPDFWASSSANLKYSTITRARSGINATARTLTSWGAFGQKQCPPHYWMEYLNICSQRQLDLMEILHASALRDTESHDSSFSSYYWNISQNAGKEKHRSAVSGIAGCVTPGGNMFLPHLGRPLLGSEKLMLQGIPLFRLLLGNETEVQLGDLAGNAMSLTVVNATILGAIACKQLREECNEAKGLSPEVVLEKAANPTESLADRIAKDISRSAGRDTPIESEVHQVFKDLLPIADEAVESSILCTCESR</sequence>
<name>K0SYK3_THAOC</name>
<dbReference type="SUPFAM" id="SSF53335">
    <property type="entry name" value="S-adenosyl-L-methionine-dependent methyltransferases"/>
    <property type="match status" value="1"/>
</dbReference>
<proteinExistence type="predicted"/>